<dbReference type="Gene3D" id="3.40.50.150">
    <property type="entry name" value="Vaccinia Virus protein VP39"/>
    <property type="match status" value="1"/>
</dbReference>
<keyword evidence="5" id="KW-0949">S-adenosyl-L-methionine</keyword>
<gene>
    <name evidence="6" type="ORF">GCM10010191_01540</name>
</gene>
<reference evidence="6 7" key="1">
    <citation type="journal article" date="2019" name="Int. J. Syst. Evol. Microbiol.">
        <title>The Global Catalogue of Microorganisms (GCM) 10K type strain sequencing project: providing services to taxonomists for standard genome sequencing and annotation.</title>
        <authorList>
            <consortium name="The Broad Institute Genomics Platform"/>
            <consortium name="The Broad Institute Genome Sequencing Center for Infectious Disease"/>
            <person name="Wu L."/>
            <person name="Ma J."/>
        </authorList>
    </citation>
    <scope>NUCLEOTIDE SEQUENCE [LARGE SCALE GENOMIC DNA]</scope>
    <source>
        <strain evidence="6 7">JCM 3325</strain>
    </source>
</reference>
<protein>
    <recommendedName>
        <fullName evidence="8">Precorrin-6Y C5,15-methyltransferase (Decarboxylating) subunit CbiT</fullName>
    </recommendedName>
</protein>
<dbReference type="NCBIfam" id="TIGR02469">
    <property type="entry name" value="CbiT"/>
    <property type="match status" value="1"/>
</dbReference>
<comment type="pathway">
    <text evidence="1">Cofactor biosynthesis; adenosylcobalamin biosynthesis.</text>
</comment>
<dbReference type="RefSeq" id="WP_344586288.1">
    <property type="nucleotide sequence ID" value="NZ_BAAARW010000001.1"/>
</dbReference>
<dbReference type="PANTHER" id="PTHR43182">
    <property type="entry name" value="COBALT-PRECORRIN-6B C(15)-METHYLTRANSFERASE (DECARBOXYLATING)"/>
    <property type="match status" value="1"/>
</dbReference>
<proteinExistence type="predicted"/>
<comment type="caution">
    <text evidence="6">The sequence shown here is derived from an EMBL/GenBank/DDBJ whole genome shotgun (WGS) entry which is preliminary data.</text>
</comment>
<evidence type="ECO:0008006" key="8">
    <source>
        <dbReference type="Google" id="ProtNLM"/>
    </source>
</evidence>
<evidence type="ECO:0000256" key="4">
    <source>
        <dbReference type="ARBA" id="ARBA00022679"/>
    </source>
</evidence>
<evidence type="ECO:0000256" key="1">
    <source>
        <dbReference type="ARBA" id="ARBA00004953"/>
    </source>
</evidence>
<organism evidence="6 7">
    <name type="scientific">Actinomadura vinacea</name>
    <dbReference type="NCBI Taxonomy" id="115336"/>
    <lineage>
        <taxon>Bacteria</taxon>
        <taxon>Bacillati</taxon>
        <taxon>Actinomycetota</taxon>
        <taxon>Actinomycetes</taxon>
        <taxon>Streptosporangiales</taxon>
        <taxon>Thermomonosporaceae</taxon>
        <taxon>Actinomadura</taxon>
    </lineage>
</organism>
<evidence type="ECO:0000256" key="3">
    <source>
        <dbReference type="ARBA" id="ARBA00022603"/>
    </source>
</evidence>
<keyword evidence="4" id="KW-0808">Transferase</keyword>
<keyword evidence="3" id="KW-0489">Methyltransferase</keyword>
<dbReference type="InterPro" id="IPR029063">
    <property type="entry name" value="SAM-dependent_MTases_sf"/>
</dbReference>
<sequence>MDRKRPGAGTAVPGLPDGVYDHDGQLTKREVRAITLARLAPAPGELLWDVGAGAGSVAIEWARAHPACRAIAVEAAPERAARAAANAAALGVPGLRVVTGTAPAALAGLDAPDAIFVGGGVTAPGMIDTCWRALRRPGGRLVVNTVTVEGERAVLEARARLGGELVRIAIDRAAPIGGFTGWRPQLPVTQWTATV</sequence>
<keyword evidence="7" id="KW-1185">Reference proteome</keyword>
<name>A0ABN3I9V8_9ACTN</name>
<dbReference type="PANTHER" id="PTHR43182:SF1">
    <property type="entry name" value="COBALT-PRECORRIN-7 C(5)-METHYLTRANSFERASE"/>
    <property type="match status" value="1"/>
</dbReference>
<dbReference type="InterPro" id="IPR050714">
    <property type="entry name" value="Cobalamin_biosynth_MTase"/>
</dbReference>
<dbReference type="EMBL" id="BAAARW010000001">
    <property type="protein sequence ID" value="GAA2398507.1"/>
    <property type="molecule type" value="Genomic_DNA"/>
</dbReference>
<keyword evidence="2" id="KW-0169">Cobalamin biosynthesis</keyword>
<dbReference type="Proteomes" id="UP001501231">
    <property type="component" value="Unassembled WGS sequence"/>
</dbReference>
<accession>A0ABN3I9V8</accession>
<dbReference type="SUPFAM" id="SSF53335">
    <property type="entry name" value="S-adenosyl-L-methionine-dependent methyltransferases"/>
    <property type="match status" value="1"/>
</dbReference>
<evidence type="ECO:0000313" key="7">
    <source>
        <dbReference type="Proteomes" id="UP001501231"/>
    </source>
</evidence>
<evidence type="ECO:0000256" key="2">
    <source>
        <dbReference type="ARBA" id="ARBA00022573"/>
    </source>
</evidence>
<evidence type="ECO:0000256" key="5">
    <source>
        <dbReference type="ARBA" id="ARBA00022691"/>
    </source>
</evidence>
<evidence type="ECO:0000313" key="6">
    <source>
        <dbReference type="EMBL" id="GAA2398507.1"/>
    </source>
</evidence>
<dbReference type="InterPro" id="IPR014008">
    <property type="entry name" value="Cbl_synth_MTase_CbiT"/>
</dbReference>